<comment type="caution">
    <text evidence="2">The sequence shown here is derived from an EMBL/GenBank/DDBJ whole genome shotgun (WGS) entry which is preliminary data.</text>
</comment>
<evidence type="ECO:0000313" key="2">
    <source>
        <dbReference type="EMBL" id="KAF7388353.1"/>
    </source>
</evidence>
<protein>
    <submittedName>
        <fullName evidence="2">Uncharacterized protein</fullName>
    </submittedName>
</protein>
<dbReference type="AlphaFoldDB" id="A0A834MZ67"/>
<name>A0A834MZ67_VESGE</name>
<accession>A0A834MZ67</accession>
<feature type="region of interest" description="Disordered" evidence="1">
    <location>
        <begin position="65"/>
        <end position="90"/>
    </location>
</feature>
<organism evidence="2 3">
    <name type="scientific">Vespula germanica</name>
    <name type="common">German yellow jacket</name>
    <name type="synonym">Paravespula germanica</name>
    <dbReference type="NCBI Taxonomy" id="30212"/>
    <lineage>
        <taxon>Eukaryota</taxon>
        <taxon>Metazoa</taxon>
        <taxon>Ecdysozoa</taxon>
        <taxon>Arthropoda</taxon>
        <taxon>Hexapoda</taxon>
        <taxon>Insecta</taxon>
        <taxon>Pterygota</taxon>
        <taxon>Neoptera</taxon>
        <taxon>Endopterygota</taxon>
        <taxon>Hymenoptera</taxon>
        <taxon>Apocrita</taxon>
        <taxon>Aculeata</taxon>
        <taxon>Vespoidea</taxon>
        <taxon>Vespidae</taxon>
        <taxon>Vespinae</taxon>
        <taxon>Vespula</taxon>
    </lineage>
</organism>
<dbReference type="EMBL" id="JACSDZ010000013">
    <property type="protein sequence ID" value="KAF7388353.1"/>
    <property type="molecule type" value="Genomic_DNA"/>
</dbReference>
<sequence>MLIHDSQTSWNTSNSELFLSTIRPNELAFDYRSSIHERLDKFYELYEANPVLGESHPCEDRLVQHRNETHGGEEEGTTQSHRNVAIFDRMNNGKEEKRRVERDKILKRNMIDLCAKEKEGQNYWLIRRTRRT</sequence>
<reference evidence="2" key="1">
    <citation type="journal article" date="2020" name="G3 (Bethesda)">
        <title>High-Quality Assemblies for Three Invasive Social Wasps from the &lt;i&gt;Vespula&lt;/i&gt; Genus.</title>
        <authorList>
            <person name="Harrop T.W.R."/>
            <person name="Guhlin J."/>
            <person name="McLaughlin G.M."/>
            <person name="Permina E."/>
            <person name="Stockwell P."/>
            <person name="Gilligan J."/>
            <person name="Le Lec M.F."/>
            <person name="Gruber M.A.M."/>
            <person name="Quinn O."/>
            <person name="Lovegrove M."/>
            <person name="Duncan E.J."/>
            <person name="Remnant E.J."/>
            <person name="Van Eeckhoven J."/>
            <person name="Graham B."/>
            <person name="Knapp R.A."/>
            <person name="Langford K.W."/>
            <person name="Kronenberg Z."/>
            <person name="Press M.O."/>
            <person name="Eacker S.M."/>
            <person name="Wilson-Rankin E.E."/>
            <person name="Purcell J."/>
            <person name="Lester P.J."/>
            <person name="Dearden P.K."/>
        </authorList>
    </citation>
    <scope>NUCLEOTIDE SEQUENCE</scope>
    <source>
        <strain evidence="2">Linc-1</strain>
    </source>
</reference>
<dbReference type="Proteomes" id="UP000617340">
    <property type="component" value="Unassembled WGS sequence"/>
</dbReference>
<keyword evidence="3" id="KW-1185">Reference proteome</keyword>
<gene>
    <name evidence="2" type="ORF">HZH68_012295</name>
</gene>
<evidence type="ECO:0000313" key="3">
    <source>
        <dbReference type="Proteomes" id="UP000617340"/>
    </source>
</evidence>
<proteinExistence type="predicted"/>
<evidence type="ECO:0000256" key="1">
    <source>
        <dbReference type="SAM" id="MobiDB-lite"/>
    </source>
</evidence>